<keyword evidence="2" id="KW-1185">Reference proteome</keyword>
<evidence type="ECO:0008006" key="3">
    <source>
        <dbReference type="Google" id="ProtNLM"/>
    </source>
</evidence>
<dbReference type="SUPFAM" id="SSF88723">
    <property type="entry name" value="PIN domain-like"/>
    <property type="match status" value="1"/>
</dbReference>
<dbReference type="OrthoDB" id="7359859at2"/>
<evidence type="ECO:0000313" key="1">
    <source>
        <dbReference type="EMBL" id="ACQ94623.1"/>
    </source>
</evidence>
<reference evidence="1 2" key="2">
    <citation type="journal article" date="2011" name="Stand. Genomic Sci.">
        <title>Complete genome sequence of Tolumonas auensis type strain (TA 4).</title>
        <authorList>
            <person name="Chertkov O."/>
            <person name="Copeland A."/>
            <person name="Lucas S."/>
            <person name="Lapidus A."/>
            <person name="Berry K.W."/>
            <person name="Detter J.C."/>
            <person name="Del Rio T.G."/>
            <person name="Hammon N."/>
            <person name="Dalin E."/>
            <person name="Tice H."/>
            <person name="Pitluck S."/>
            <person name="Richardson P."/>
            <person name="Bruce D."/>
            <person name="Goodwin L."/>
            <person name="Han C."/>
            <person name="Tapia R."/>
            <person name="Saunders E."/>
            <person name="Schmutz J."/>
            <person name="Brettin T."/>
            <person name="Larimer F."/>
            <person name="Land M."/>
            <person name="Hauser L."/>
            <person name="Spring S."/>
            <person name="Rohde M."/>
            <person name="Kyrpides N.C."/>
            <person name="Ivanova N."/>
            <person name="Goker M."/>
            <person name="Beller H.R."/>
            <person name="Klenk H.P."/>
            <person name="Woyke T."/>
        </authorList>
    </citation>
    <scope>NUCLEOTIDE SEQUENCE [LARGE SCALE GENOMIC DNA]</scope>
    <source>
        <strain evidence="2">DSM 9187 / TA4</strain>
    </source>
</reference>
<accession>C4LD92</accession>
<organism evidence="1 2">
    <name type="scientific">Tolumonas auensis (strain DSM 9187 / NBRC 110442 / TA 4)</name>
    <dbReference type="NCBI Taxonomy" id="595494"/>
    <lineage>
        <taxon>Bacteria</taxon>
        <taxon>Pseudomonadati</taxon>
        <taxon>Pseudomonadota</taxon>
        <taxon>Gammaproteobacteria</taxon>
        <taxon>Aeromonadales</taxon>
        <taxon>Aeromonadaceae</taxon>
        <taxon>Tolumonas</taxon>
    </lineage>
</organism>
<proteinExistence type="predicted"/>
<sequence length="160" mass="18419">MQLLISDANILIDLEEGELLNVFFRLPYQFKVPDILFVEELEEQHSHLIEMGLQLGELSEKTMMYAFQLNQRVNGPSMNDCFALALARQEACPILTGDEALRVLAKREAVVVMGTIWVVEQLILHNIITVAIAREAYEKMRSNGRRLPWHLAFSRLEHQD</sequence>
<dbReference type="CDD" id="cd18685">
    <property type="entry name" value="PIN_VapC-like"/>
    <property type="match status" value="1"/>
</dbReference>
<dbReference type="Gene3D" id="3.40.50.1010">
    <property type="entry name" value="5'-nuclease"/>
    <property type="match status" value="1"/>
</dbReference>
<dbReference type="InterPro" id="IPR021799">
    <property type="entry name" value="PIN-like_prokaryotic"/>
</dbReference>
<gene>
    <name evidence="1" type="ordered locus">Tola_3034</name>
</gene>
<protein>
    <recommendedName>
        <fullName evidence="3">DUF3368 domain-containing protein</fullName>
    </recommendedName>
</protein>
<dbReference type="KEGG" id="tau:Tola_3034"/>
<dbReference type="AlphaFoldDB" id="C4LD92"/>
<dbReference type="eggNOG" id="COG1412">
    <property type="taxonomic scope" value="Bacteria"/>
</dbReference>
<dbReference type="RefSeq" id="WP_015880072.1">
    <property type="nucleotide sequence ID" value="NC_012691.1"/>
</dbReference>
<dbReference type="InterPro" id="IPR029060">
    <property type="entry name" value="PIN-like_dom_sf"/>
</dbReference>
<dbReference type="Proteomes" id="UP000009073">
    <property type="component" value="Chromosome"/>
</dbReference>
<dbReference type="STRING" id="595494.Tola_3034"/>
<reference evidence="2" key="1">
    <citation type="submission" date="2009-05" db="EMBL/GenBank/DDBJ databases">
        <title>Complete sequence of Tolumonas auensis DSM 9187.</title>
        <authorList>
            <consortium name="US DOE Joint Genome Institute"/>
            <person name="Lucas S."/>
            <person name="Copeland A."/>
            <person name="Lapidus A."/>
            <person name="Glavina del Rio T."/>
            <person name="Tice H."/>
            <person name="Bruce D."/>
            <person name="Goodwin L."/>
            <person name="Pitluck S."/>
            <person name="Chertkov O."/>
            <person name="Brettin T."/>
            <person name="Detter J.C."/>
            <person name="Han C."/>
            <person name="Larimer F."/>
            <person name="Land M."/>
            <person name="Hauser L."/>
            <person name="Kyrpides N."/>
            <person name="Mikhailova N."/>
            <person name="Spring S."/>
            <person name="Beller H."/>
        </authorList>
    </citation>
    <scope>NUCLEOTIDE SEQUENCE [LARGE SCALE GENOMIC DNA]</scope>
    <source>
        <strain evidence="2">DSM 9187 / TA4</strain>
    </source>
</reference>
<dbReference type="Pfam" id="PF11848">
    <property type="entry name" value="DUF3368"/>
    <property type="match status" value="1"/>
</dbReference>
<dbReference type="HOGENOM" id="CLU_131358_1_0_6"/>
<name>C4LD92_TOLAT</name>
<dbReference type="EMBL" id="CP001616">
    <property type="protein sequence ID" value="ACQ94623.1"/>
    <property type="molecule type" value="Genomic_DNA"/>
</dbReference>
<evidence type="ECO:0000313" key="2">
    <source>
        <dbReference type="Proteomes" id="UP000009073"/>
    </source>
</evidence>